<evidence type="ECO:0000256" key="4">
    <source>
        <dbReference type="ARBA" id="ARBA00022692"/>
    </source>
</evidence>
<sequence length="1101" mass="121469">MNQINFKTCALLLLMVFAIGAVFAQQSQITGTVKDVNGPLPGVTVTLVGTNRVAQTDGRGRFTITATSGDRLRFSSIGFISAELQVGSAPTIDIQLQADAGNIDEVVVTGLGEQRERRQLGYAMTQISGDQIRQTNAINPIAALQGMVPGLQVNVGTGGPQSSPRFLIRGAGSLDPFGNTPLIVVDGIIMDEEVVLPHRGGDQDFGNILKNINPDDIESISVLNGGSVTALYGSRASNGVIMITTKKGYSQRGFGIGLTHTQGFDQPYSTVNFQDIYGPGTNPNAEYVVGADGIEQIPTTNYAYSFGKKFDGRPIRDVDGRVVPFQVNNHPLDIYETGRYMNTNLSLQGGNERTTFRFSYSNAYAKGASPNNRLDRNNFNLRATQRLGNAIQLDGGVTYVNSAAFNPQYGGDRWNMNNNLLYRLSFGLPRQYDLLYWRDNYIDPINGGVNTDDASGRTSLLFNLYEQKQMNTEDNFRGNLNSRINFTEWLTLESNFSANLFATNRQIMNRGFEDRFEGGNYSNYSSRVLQTRYINSLRANRSFGDFDVMGQAGLELNHSSRNGINSRTDGMLIPDVFRLSNSRLRPITTEDKPNQQRSVSAIFQTAVDYKNGLTLNLYGRNDWDSSLVYPDGTGNYSYFYYGTDAAWVFSDMLGLTGDVLSFGKLRASYNQVGKGTNVYNAMTGFYTPRDPYTQGISVYNFDSKRLGNSNLRPERSSTWEVGTEMKMFNNRFGVNATYYSRDTRDQIIDLPVSRESGVTRALINSGHIRNYGIELGVHGTPVKVGDFSWDTFFNFTRNRDKILRLAPGVDIHELESDDGIRTIAKVGGSYGTMVSNYGHALFQARDASGNPVDHVNNGKNVMTLLGTNMGRFVRSQDYGQGLERETVIGSVLPSFMGSIINRFNYKSFSVSFMLDAKFGGYVYSPTYNYGMQTGQIASSLWGRPGMEGSVEFTNAAGNQAWGVVPDGVFAQGTRIGGQDVGGLTYQETTDRGLTVPISDVNYYNSSYGWGTGIRERSAFESSWIMVRDVSVSYDLPQTVASRLKLNNLRLTVNGRNLGFLYNSLPDNLNPEDLRSTSAAASMLGGGTPLMRNFNFTINTNF</sequence>
<dbReference type="NCBIfam" id="TIGR04056">
    <property type="entry name" value="OMP_RagA_SusC"/>
    <property type="match status" value="1"/>
</dbReference>
<evidence type="ECO:0000256" key="8">
    <source>
        <dbReference type="ARBA" id="ARBA00023170"/>
    </source>
</evidence>
<feature type="signal peptide" evidence="12">
    <location>
        <begin position="1"/>
        <end position="24"/>
    </location>
</feature>
<dbReference type="InterPro" id="IPR008969">
    <property type="entry name" value="CarboxyPept-like_regulatory"/>
</dbReference>
<evidence type="ECO:0000256" key="10">
    <source>
        <dbReference type="PROSITE-ProRule" id="PRU01360"/>
    </source>
</evidence>
<evidence type="ECO:0000313" key="16">
    <source>
        <dbReference type="Proteomes" id="UP001597418"/>
    </source>
</evidence>
<dbReference type="NCBIfam" id="TIGR04057">
    <property type="entry name" value="SusC_RagA_signa"/>
    <property type="match status" value="1"/>
</dbReference>
<dbReference type="Proteomes" id="UP001597418">
    <property type="component" value="Unassembled WGS sequence"/>
</dbReference>
<dbReference type="PROSITE" id="PS52016">
    <property type="entry name" value="TONB_DEPENDENT_REC_3"/>
    <property type="match status" value="1"/>
</dbReference>
<dbReference type="RefSeq" id="WP_066753213.1">
    <property type="nucleotide sequence ID" value="NZ_JBHUMB010000005.1"/>
</dbReference>
<dbReference type="PANTHER" id="PTHR30069">
    <property type="entry name" value="TONB-DEPENDENT OUTER MEMBRANE RECEPTOR"/>
    <property type="match status" value="1"/>
</dbReference>
<evidence type="ECO:0000256" key="7">
    <source>
        <dbReference type="ARBA" id="ARBA00023136"/>
    </source>
</evidence>
<evidence type="ECO:0000313" key="15">
    <source>
        <dbReference type="EMBL" id="MFD2741979.1"/>
    </source>
</evidence>
<feature type="chain" id="PRO_5045144129" evidence="12">
    <location>
        <begin position="25"/>
        <end position="1101"/>
    </location>
</feature>
<comment type="similarity">
    <text evidence="10 11">Belongs to the TonB-dependent receptor family.</text>
</comment>
<evidence type="ECO:0000256" key="1">
    <source>
        <dbReference type="ARBA" id="ARBA00004571"/>
    </source>
</evidence>
<evidence type="ECO:0000256" key="5">
    <source>
        <dbReference type="ARBA" id="ARBA00022729"/>
    </source>
</evidence>
<dbReference type="InterPro" id="IPR023997">
    <property type="entry name" value="TonB-dep_OMP_SusC/RagA_CS"/>
</dbReference>
<accession>A0ABW5U7U7</accession>
<dbReference type="SUPFAM" id="SSF56935">
    <property type="entry name" value="Porins"/>
    <property type="match status" value="1"/>
</dbReference>
<keyword evidence="9 10" id="KW-0998">Cell outer membrane</keyword>
<evidence type="ECO:0000259" key="13">
    <source>
        <dbReference type="Pfam" id="PF00593"/>
    </source>
</evidence>
<keyword evidence="16" id="KW-1185">Reference proteome</keyword>
<keyword evidence="5 12" id="KW-0732">Signal</keyword>
<feature type="domain" description="TonB-dependent receptor-like beta-barrel" evidence="13">
    <location>
        <begin position="420"/>
        <end position="1057"/>
    </location>
</feature>
<dbReference type="Gene3D" id="2.40.170.20">
    <property type="entry name" value="TonB-dependent receptor, beta-barrel domain"/>
    <property type="match status" value="1"/>
</dbReference>
<evidence type="ECO:0000256" key="2">
    <source>
        <dbReference type="ARBA" id="ARBA00022448"/>
    </source>
</evidence>
<evidence type="ECO:0000256" key="9">
    <source>
        <dbReference type="ARBA" id="ARBA00023237"/>
    </source>
</evidence>
<dbReference type="InterPro" id="IPR037066">
    <property type="entry name" value="Plug_dom_sf"/>
</dbReference>
<dbReference type="Gene3D" id="2.170.130.10">
    <property type="entry name" value="TonB-dependent receptor, plug domain"/>
    <property type="match status" value="1"/>
</dbReference>
<keyword evidence="4 10" id="KW-0812">Transmembrane</keyword>
<dbReference type="InterPro" id="IPR000531">
    <property type="entry name" value="Beta-barrel_TonB"/>
</dbReference>
<reference evidence="16" key="1">
    <citation type="journal article" date="2019" name="Int. J. Syst. Evol. Microbiol.">
        <title>The Global Catalogue of Microorganisms (GCM) 10K type strain sequencing project: providing services to taxonomists for standard genome sequencing and annotation.</title>
        <authorList>
            <consortium name="The Broad Institute Genomics Platform"/>
            <consortium name="The Broad Institute Genome Sequencing Center for Infectious Disease"/>
            <person name="Wu L."/>
            <person name="Ma J."/>
        </authorList>
    </citation>
    <scope>NUCLEOTIDE SEQUENCE [LARGE SCALE GENOMIC DNA]</scope>
    <source>
        <strain evidence="16">KCTC 42247</strain>
    </source>
</reference>
<feature type="domain" description="TonB-dependent receptor plug" evidence="14">
    <location>
        <begin position="118"/>
        <end position="240"/>
    </location>
</feature>
<evidence type="ECO:0000256" key="12">
    <source>
        <dbReference type="SAM" id="SignalP"/>
    </source>
</evidence>
<gene>
    <name evidence="15" type="ORF">ACFSQ6_01075</name>
</gene>
<dbReference type="PANTHER" id="PTHR30069:SF29">
    <property type="entry name" value="HEMOGLOBIN AND HEMOGLOBIN-HAPTOGLOBIN-BINDING PROTEIN 1-RELATED"/>
    <property type="match status" value="1"/>
</dbReference>
<evidence type="ECO:0000256" key="11">
    <source>
        <dbReference type="RuleBase" id="RU003357"/>
    </source>
</evidence>
<dbReference type="SUPFAM" id="SSF49464">
    <property type="entry name" value="Carboxypeptidase regulatory domain-like"/>
    <property type="match status" value="1"/>
</dbReference>
<name>A0ABW5U7U7_9SPHI</name>
<comment type="subcellular location">
    <subcellularLocation>
        <location evidence="1 10">Cell outer membrane</location>
        <topology evidence="1 10">Multi-pass membrane protein</topology>
    </subcellularLocation>
</comment>
<evidence type="ECO:0000256" key="3">
    <source>
        <dbReference type="ARBA" id="ARBA00022452"/>
    </source>
</evidence>
<evidence type="ECO:0000259" key="14">
    <source>
        <dbReference type="Pfam" id="PF07715"/>
    </source>
</evidence>
<dbReference type="Gene3D" id="2.60.40.1120">
    <property type="entry name" value="Carboxypeptidase-like, regulatory domain"/>
    <property type="match status" value="1"/>
</dbReference>
<dbReference type="Pfam" id="PF00593">
    <property type="entry name" value="TonB_dep_Rec_b-barrel"/>
    <property type="match status" value="1"/>
</dbReference>
<protein>
    <submittedName>
        <fullName evidence="15">SusC/RagA family TonB-linked outer membrane protein</fullName>
    </submittedName>
</protein>
<evidence type="ECO:0000256" key="6">
    <source>
        <dbReference type="ARBA" id="ARBA00023077"/>
    </source>
</evidence>
<keyword evidence="7 10" id="KW-0472">Membrane</keyword>
<dbReference type="InterPro" id="IPR036942">
    <property type="entry name" value="Beta-barrel_TonB_sf"/>
</dbReference>
<organism evidence="15 16">
    <name type="scientific">Sphingobacterium populi</name>
    <dbReference type="NCBI Taxonomy" id="1812824"/>
    <lineage>
        <taxon>Bacteria</taxon>
        <taxon>Pseudomonadati</taxon>
        <taxon>Bacteroidota</taxon>
        <taxon>Sphingobacteriia</taxon>
        <taxon>Sphingobacteriales</taxon>
        <taxon>Sphingobacteriaceae</taxon>
        <taxon>Sphingobacterium</taxon>
    </lineage>
</organism>
<dbReference type="Pfam" id="PF13715">
    <property type="entry name" value="CarbopepD_reg_2"/>
    <property type="match status" value="1"/>
</dbReference>
<dbReference type="EMBL" id="JBHUMB010000005">
    <property type="protein sequence ID" value="MFD2741979.1"/>
    <property type="molecule type" value="Genomic_DNA"/>
</dbReference>
<dbReference type="Pfam" id="PF07715">
    <property type="entry name" value="Plug"/>
    <property type="match status" value="1"/>
</dbReference>
<keyword evidence="3 10" id="KW-1134">Transmembrane beta strand</keyword>
<keyword evidence="2 10" id="KW-0813">Transport</keyword>
<keyword evidence="8" id="KW-0675">Receptor</keyword>
<dbReference type="InterPro" id="IPR012910">
    <property type="entry name" value="Plug_dom"/>
</dbReference>
<proteinExistence type="inferred from homology"/>
<dbReference type="InterPro" id="IPR039426">
    <property type="entry name" value="TonB-dep_rcpt-like"/>
</dbReference>
<comment type="caution">
    <text evidence="15">The sequence shown here is derived from an EMBL/GenBank/DDBJ whole genome shotgun (WGS) entry which is preliminary data.</text>
</comment>
<keyword evidence="6 11" id="KW-0798">TonB box</keyword>
<dbReference type="InterPro" id="IPR023996">
    <property type="entry name" value="TonB-dep_OMP_SusC/RagA"/>
</dbReference>